<dbReference type="EMBL" id="JAAWVO010023218">
    <property type="protein sequence ID" value="MBN3315697.1"/>
    <property type="molecule type" value="Genomic_DNA"/>
</dbReference>
<evidence type="ECO:0000256" key="4">
    <source>
        <dbReference type="ARBA" id="ARBA00023006"/>
    </source>
</evidence>
<evidence type="ECO:0000256" key="7">
    <source>
        <dbReference type="SAM" id="MobiDB-lite"/>
    </source>
</evidence>
<reference evidence="9" key="1">
    <citation type="journal article" date="2021" name="Cell">
        <title>Tracing the genetic footprints of vertebrate landing in non-teleost ray-finned fishes.</title>
        <authorList>
            <person name="Bi X."/>
            <person name="Wang K."/>
            <person name="Yang L."/>
            <person name="Pan H."/>
            <person name="Jiang H."/>
            <person name="Wei Q."/>
            <person name="Fang M."/>
            <person name="Yu H."/>
            <person name="Zhu C."/>
            <person name="Cai Y."/>
            <person name="He Y."/>
            <person name="Gan X."/>
            <person name="Zeng H."/>
            <person name="Yu D."/>
            <person name="Zhu Y."/>
            <person name="Jiang H."/>
            <person name="Qiu Q."/>
            <person name="Yang H."/>
            <person name="Zhang Y.E."/>
            <person name="Wang W."/>
            <person name="Zhu M."/>
            <person name="He S."/>
            <person name="Zhang G."/>
        </authorList>
    </citation>
    <scope>NUCLEOTIDE SEQUENCE</scope>
    <source>
        <strain evidence="9">Allg_001</strain>
    </source>
</reference>
<dbReference type="GO" id="GO:0005759">
    <property type="term" value="C:mitochondrial matrix"/>
    <property type="evidence" value="ECO:0007669"/>
    <property type="project" value="UniProtKB-SubCell"/>
</dbReference>
<dbReference type="GO" id="GO:0000423">
    <property type="term" value="P:mitophagy"/>
    <property type="evidence" value="ECO:0007669"/>
    <property type="project" value="UniProtKB-ARBA"/>
</dbReference>
<evidence type="ECO:0000313" key="10">
    <source>
        <dbReference type="Proteomes" id="UP000736164"/>
    </source>
</evidence>
<feature type="region of interest" description="Disordered" evidence="7">
    <location>
        <begin position="1"/>
        <end position="121"/>
    </location>
</feature>
<accession>A0A8J7T9J0</accession>
<feature type="non-terminal residue" evidence="9">
    <location>
        <position position="1"/>
    </location>
</feature>
<feature type="non-terminal residue" evidence="9">
    <location>
        <position position="785"/>
    </location>
</feature>
<dbReference type="InterPro" id="IPR001611">
    <property type="entry name" value="Leu-rich_rpt"/>
</dbReference>
<dbReference type="InterPro" id="IPR002048">
    <property type="entry name" value="EF_hand_dom"/>
</dbReference>
<dbReference type="InterPro" id="IPR011008">
    <property type="entry name" value="Dimeric_a/b-barrel"/>
</dbReference>
<proteinExistence type="inferred from homology"/>
<name>A0A8J7T9J0_ATRSP</name>
<dbReference type="Pfam" id="PF13516">
    <property type="entry name" value="LRR_6"/>
    <property type="match status" value="6"/>
</dbReference>
<dbReference type="InterPro" id="IPR051557">
    <property type="entry name" value="NipSnap_domain"/>
</dbReference>
<comment type="function">
    <text evidence="6">Protein involved in mitophagy. Accumulates on the mitochondria surface in response to mitochondrial depolarization and acts as a 'eat me' signal by recruiting proteins involved in selective autophagy.</text>
</comment>
<comment type="similarity">
    <text evidence="2">Belongs to the NipSnap family.</text>
</comment>
<dbReference type="GO" id="GO:0005509">
    <property type="term" value="F:calcium ion binding"/>
    <property type="evidence" value="ECO:0007669"/>
    <property type="project" value="InterPro"/>
</dbReference>
<dbReference type="AlphaFoldDB" id="A0A8J7T9J0"/>
<dbReference type="SUPFAM" id="SSF47473">
    <property type="entry name" value="EF-hand"/>
    <property type="match status" value="1"/>
</dbReference>
<keyword evidence="10" id="KW-1185">Reference proteome</keyword>
<dbReference type="Pfam" id="PF07978">
    <property type="entry name" value="NIPSNAP"/>
    <property type="match status" value="1"/>
</dbReference>
<evidence type="ECO:0000256" key="6">
    <source>
        <dbReference type="ARBA" id="ARBA00056412"/>
    </source>
</evidence>
<dbReference type="CDD" id="cd00051">
    <property type="entry name" value="EFh"/>
    <property type="match status" value="1"/>
</dbReference>
<keyword evidence="4" id="KW-0072">Autophagy</keyword>
<dbReference type="Gene3D" id="1.10.238.10">
    <property type="entry name" value="EF-hand"/>
    <property type="match status" value="1"/>
</dbReference>
<feature type="domain" description="NIPSNAP" evidence="8">
    <location>
        <begin position="679"/>
        <end position="757"/>
    </location>
</feature>
<dbReference type="InterPro" id="IPR012577">
    <property type="entry name" value="NIPSNAP"/>
</dbReference>
<dbReference type="FunFam" id="3.30.70.100:FF:000007">
    <property type="entry name" value="protein NipSnap homolog 2"/>
    <property type="match status" value="1"/>
</dbReference>
<feature type="compositionally biased region" description="Basic and acidic residues" evidence="7">
    <location>
        <begin position="99"/>
        <end position="109"/>
    </location>
</feature>
<dbReference type="Gene3D" id="3.30.70.100">
    <property type="match status" value="2"/>
</dbReference>
<sequence>MVFSKQLMKESMLPSVLEVNDTEPESESDSERDNLRGIGSRPASRPRKAFSRGSTDNKTVSRADKGQSPALSRALSSEVSREENVPSEQDDDDNALENKPADSSEKETVSAEEEWDTDLELEDMKEPYDPTGHSCYKAACKVFGVVPVSYFLRHMNDTELVMMHHGLGPQSAKALAVPLVTNTSILKLNLRDNWIEGLGGAAIAEMLKENCYITEIDLSENKLGERGAQALSSMLLENTTLVTISLSGNDFDDHAAKHLAEALVSNQKVESMVLSHNMMGDGAGEALGNAIAENTGLKTLNLSWNCLRGKSSIAVAKGLGANIFLRKLDLSYNGFGKDGAAALGEALKVNNVLEDLNISNNQIPPEGAVRFAMGLKENKTLKILSMSRNPMQSAGCYGILKSMEGNPESAIETLDFSDITVNKDFDELYNRVKEMFPNLQVKHERNADSFSFKTSKVPKDPLGKLKDHIKKNNLKLEDSFDSVEEGGSALITRAEFQLGLMGIGICLTMEEVQQLMDDLDKDNCGEIDFRGLADKSWFQSLFVHKVDPRKDAHSNLLSKKETSNLYKIQFHNVKPECLDAYNNLSAEVQNRLHCDKDYPCEIVGSWNTWYGEQDQAVHLWRYSGGYPALTECLNKLWQDEEYLEFRKERSKMLISRRNQLLLEFSFWNEPLPRAGPNIYELRTYKLKPGTMIEWGNHWARAIQKRQENQEAVGGFFTQIGDLYVVHHLWAYKDLQSREETRNAAWQKPGWDENVYYTGGIRTSTGLCSFHGDFLQRCLKHYSMRS</sequence>
<dbReference type="PANTHER" id="PTHR21017">
    <property type="entry name" value="NIPSNAP-RELATED"/>
    <property type="match status" value="1"/>
</dbReference>
<evidence type="ECO:0000256" key="5">
    <source>
        <dbReference type="ARBA" id="ARBA00023128"/>
    </source>
</evidence>
<evidence type="ECO:0000313" key="9">
    <source>
        <dbReference type="EMBL" id="MBN3315697.1"/>
    </source>
</evidence>
<keyword evidence="3" id="KW-0809">Transit peptide</keyword>
<dbReference type="Gene3D" id="3.80.10.10">
    <property type="entry name" value="Ribonuclease Inhibitor"/>
    <property type="match status" value="1"/>
</dbReference>
<dbReference type="SUPFAM" id="SSF54909">
    <property type="entry name" value="Dimeric alpha+beta barrel"/>
    <property type="match status" value="2"/>
</dbReference>
<dbReference type="InterPro" id="IPR032675">
    <property type="entry name" value="LRR_dom_sf"/>
</dbReference>
<evidence type="ECO:0000256" key="3">
    <source>
        <dbReference type="ARBA" id="ARBA00022946"/>
    </source>
</evidence>
<dbReference type="InterPro" id="IPR011992">
    <property type="entry name" value="EF-hand-dom_pair"/>
</dbReference>
<keyword evidence="5" id="KW-0496">Mitochondrion</keyword>
<feature type="compositionally biased region" description="Acidic residues" evidence="7">
    <location>
        <begin position="110"/>
        <end position="121"/>
    </location>
</feature>
<dbReference type="SMART" id="SM00368">
    <property type="entry name" value="LRR_RI"/>
    <property type="match status" value="8"/>
</dbReference>
<comment type="subcellular location">
    <subcellularLocation>
        <location evidence="1">Mitochondrion matrix</location>
    </subcellularLocation>
</comment>
<dbReference type="PANTHER" id="PTHR21017:SF11">
    <property type="entry name" value="PROTEIN NIPSNAP HOMOLOG 1"/>
    <property type="match status" value="1"/>
</dbReference>
<dbReference type="FunFam" id="3.30.70.100:FF:000003">
    <property type="entry name" value="Protein NipSnap homolog 2"/>
    <property type="match status" value="1"/>
</dbReference>
<organism evidence="9 10">
    <name type="scientific">Atractosteus spatula</name>
    <name type="common">Alligator gar</name>
    <name type="synonym">Lepisosteus spatula</name>
    <dbReference type="NCBI Taxonomy" id="7917"/>
    <lineage>
        <taxon>Eukaryota</taxon>
        <taxon>Metazoa</taxon>
        <taxon>Chordata</taxon>
        <taxon>Craniata</taxon>
        <taxon>Vertebrata</taxon>
        <taxon>Euteleostomi</taxon>
        <taxon>Actinopterygii</taxon>
        <taxon>Neopterygii</taxon>
        <taxon>Holostei</taxon>
        <taxon>Semionotiformes</taxon>
        <taxon>Lepisosteidae</taxon>
        <taxon>Atractosteus</taxon>
    </lineage>
</organism>
<evidence type="ECO:0000256" key="2">
    <source>
        <dbReference type="ARBA" id="ARBA00005291"/>
    </source>
</evidence>
<gene>
    <name evidence="9" type="primary">Nipsnap1</name>
    <name evidence="9" type="ORF">GTO95_0008307</name>
</gene>
<evidence type="ECO:0000259" key="8">
    <source>
        <dbReference type="Pfam" id="PF07978"/>
    </source>
</evidence>
<comment type="caution">
    <text evidence="9">The sequence shown here is derived from an EMBL/GenBank/DDBJ whole genome shotgun (WGS) entry which is preliminary data.</text>
</comment>
<protein>
    <submittedName>
        <fullName evidence="9">NIPS1 protein</fullName>
    </submittedName>
</protein>
<dbReference type="SUPFAM" id="SSF52047">
    <property type="entry name" value="RNI-like"/>
    <property type="match status" value="1"/>
</dbReference>
<evidence type="ECO:0000256" key="1">
    <source>
        <dbReference type="ARBA" id="ARBA00004305"/>
    </source>
</evidence>
<dbReference type="Proteomes" id="UP000736164">
    <property type="component" value="Unassembled WGS sequence"/>
</dbReference>